<dbReference type="InterPro" id="IPR001199">
    <property type="entry name" value="Cyt_B5-like_heme/steroid-bd"/>
</dbReference>
<evidence type="ECO:0000259" key="14">
    <source>
        <dbReference type="PROSITE" id="PS51384"/>
    </source>
</evidence>
<evidence type="ECO:0000256" key="11">
    <source>
        <dbReference type="SAM" id="MobiDB-lite"/>
    </source>
</evidence>
<dbReference type="InterPro" id="IPR036400">
    <property type="entry name" value="Cyt_B5-like_heme/steroid_sf"/>
</dbReference>
<dbReference type="EC" id="1.6.2.2" evidence="2"/>
<dbReference type="InterPro" id="IPR008978">
    <property type="entry name" value="HSP20-like_chaperone"/>
</dbReference>
<dbReference type="HOGENOM" id="CLU_003827_0_2_1"/>
<dbReference type="SUPFAM" id="SSF52343">
    <property type="entry name" value="Ferredoxin reductase-like, C-terminal NADP-linked domain"/>
    <property type="match status" value="1"/>
</dbReference>
<dbReference type="PANTHER" id="PTHR46237">
    <property type="entry name" value="CYTOCHROME B5 REDUCTASE 4 FAMILY MEMBER"/>
    <property type="match status" value="1"/>
</dbReference>
<evidence type="ECO:0000256" key="10">
    <source>
        <dbReference type="ARBA" id="ARBA00047682"/>
    </source>
</evidence>
<dbReference type="EnsemblMetazoa" id="SMAR009406-RA">
    <property type="protein sequence ID" value="SMAR009406-PA"/>
    <property type="gene ID" value="SMAR009406"/>
</dbReference>
<dbReference type="EMBL" id="JH431897">
    <property type="status" value="NOT_ANNOTATED_CDS"/>
    <property type="molecule type" value="Genomic_DNA"/>
</dbReference>
<dbReference type="PhylomeDB" id="T1J6X7"/>
<dbReference type="SMART" id="SM01117">
    <property type="entry name" value="Cyt-b5"/>
    <property type="match status" value="1"/>
</dbReference>
<dbReference type="FunFam" id="3.40.50.80:FF:000021">
    <property type="entry name" value="Cytochrome b5 reductase 4"/>
    <property type="match status" value="1"/>
</dbReference>
<dbReference type="STRING" id="126957.T1J6X7"/>
<keyword evidence="7" id="KW-0408">Iron</keyword>
<dbReference type="Gene3D" id="3.40.50.80">
    <property type="entry name" value="Nucleotide-binding domain of ferredoxin-NADP reductase (FNR) module"/>
    <property type="match status" value="1"/>
</dbReference>
<evidence type="ECO:0000259" key="13">
    <source>
        <dbReference type="PROSITE" id="PS51203"/>
    </source>
</evidence>
<dbReference type="FunFam" id="3.10.120.10:FF:000001">
    <property type="entry name" value="Cytochrome b5 reductase 4"/>
    <property type="match status" value="1"/>
</dbReference>
<feature type="domain" description="Cytochrome b5 heme-binding" evidence="12">
    <location>
        <begin position="116"/>
        <end position="189"/>
    </location>
</feature>
<dbReference type="GO" id="GO:0046872">
    <property type="term" value="F:metal ion binding"/>
    <property type="evidence" value="ECO:0007669"/>
    <property type="project" value="UniProtKB-KW"/>
</dbReference>
<evidence type="ECO:0000259" key="12">
    <source>
        <dbReference type="PROSITE" id="PS50255"/>
    </source>
</evidence>
<reference evidence="16" key="1">
    <citation type="submission" date="2011-05" db="EMBL/GenBank/DDBJ databases">
        <authorList>
            <person name="Richards S.R."/>
            <person name="Qu J."/>
            <person name="Jiang H."/>
            <person name="Jhangiani S.N."/>
            <person name="Agravi P."/>
            <person name="Goodspeed R."/>
            <person name="Gross S."/>
            <person name="Mandapat C."/>
            <person name="Jackson L."/>
            <person name="Mathew T."/>
            <person name="Pu L."/>
            <person name="Thornton R."/>
            <person name="Saada N."/>
            <person name="Wilczek-Boney K.B."/>
            <person name="Lee S."/>
            <person name="Kovar C."/>
            <person name="Wu Y."/>
            <person name="Scherer S.E."/>
            <person name="Worley K.C."/>
            <person name="Muzny D.M."/>
            <person name="Gibbs R."/>
        </authorList>
    </citation>
    <scope>NUCLEOTIDE SEQUENCE</scope>
    <source>
        <strain evidence="16">Brora</strain>
    </source>
</reference>
<keyword evidence="16" id="KW-1185">Reference proteome</keyword>
<accession>T1J6X7</accession>
<dbReference type="Gene3D" id="2.40.30.10">
    <property type="entry name" value="Translation factors"/>
    <property type="match status" value="1"/>
</dbReference>
<reference evidence="15" key="2">
    <citation type="submission" date="2015-02" db="UniProtKB">
        <authorList>
            <consortium name="EnsemblMetazoa"/>
        </authorList>
    </citation>
    <scope>IDENTIFICATION</scope>
</reference>
<sequence>MKLTKCINFTGLKLKCISGSQSDDNSSGSSLPTPTDEKMSNTLGSNLNPSISVDKKLKNIQLETTNSTKNDVKSSTPFKAPRNKIALKPGRSLMDWIRLGTSGKDLTGVGGRFLDITHEELKKHDKPDDAWLSIKGRVYNVTAYNEFHPGGFDEIAKGFGKDATQLFMQAHSWVNYENMLKKCVVGRLAPVLVSPIVPKKFSNNEEKNIFLQSSCVPTKTNLIAYDWYQSNEDVVIVLYTKYLEIKEENIIVDVSKNKILLITIYLKDFVSYVHSDLEQIIQGETQVNIGNNGKVEIVFHKEKLIKWQKLGDSLSLNGTWKLLSDQELHYRSCQLIARSRVSKNTYLLTFDLNEASQMRIPTAKHISLKLNKNDAELERSYTPIPKHLKNLEETSIKKGKNLHLMIKIYRDGLLTPHINDLEIGNYVQISDYYGAFDINTIDNCDELVLFAAGTGVTPMISIVHRLLINEEEKKIHVRLMFCNKTRDDILWREQLQLLSDRDKRFTVIFVLSEPEQDWTGLKGRVSMDFVKDFVAGTKGNVFSCICGPTAFNQCCNKYLQELGYETNQVHVFANN</sequence>
<evidence type="ECO:0000313" key="16">
    <source>
        <dbReference type="Proteomes" id="UP000014500"/>
    </source>
</evidence>
<feature type="compositionally biased region" description="Low complexity" evidence="11">
    <location>
        <begin position="19"/>
        <end position="30"/>
    </location>
</feature>
<evidence type="ECO:0000256" key="9">
    <source>
        <dbReference type="ARBA" id="ARBA00031842"/>
    </source>
</evidence>
<dbReference type="CDD" id="cd06183">
    <property type="entry name" value="cyt_b5_reduct_like"/>
    <property type="match status" value="1"/>
</dbReference>
<dbReference type="eggNOG" id="KOG0534">
    <property type="taxonomic scope" value="Eukaryota"/>
</dbReference>
<dbReference type="InterPro" id="IPR008333">
    <property type="entry name" value="Cbr1-like_FAD-bd_dom"/>
</dbReference>
<dbReference type="PRINTS" id="PR00406">
    <property type="entry name" value="CYTB5RDTASE"/>
</dbReference>
<dbReference type="Pfam" id="PF00970">
    <property type="entry name" value="FAD_binding_6"/>
    <property type="match status" value="1"/>
</dbReference>
<feature type="domain" description="CS" evidence="13">
    <location>
        <begin position="220"/>
        <end position="311"/>
    </location>
</feature>
<evidence type="ECO:0000256" key="1">
    <source>
        <dbReference type="ARBA" id="ARBA00006105"/>
    </source>
</evidence>
<dbReference type="PANTHER" id="PTHR46237:SF1">
    <property type="entry name" value="CYTOCHROME B5 REDUCTASE 4"/>
    <property type="match status" value="1"/>
</dbReference>
<feature type="region of interest" description="Disordered" evidence="11">
    <location>
        <begin position="19"/>
        <end position="49"/>
    </location>
</feature>
<evidence type="ECO:0000256" key="6">
    <source>
        <dbReference type="ARBA" id="ARBA00023002"/>
    </source>
</evidence>
<dbReference type="Gene3D" id="2.60.40.790">
    <property type="match status" value="1"/>
</dbReference>
<comment type="catalytic activity">
    <reaction evidence="10">
        <text>2 Fe(III)-[cytochrome b5] + NADH = 2 Fe(II)-[cytochrome b5] + NAD(+) + H(+)</text>
        <dbReference type="Rhea" id="RHEA:46680"/>
        <dbReference type="Rhea" id="RHEA-COMP:10438"/>
        <dbReference type="Rhea" id="RHEA-COMP:10439"/>
        <dbReference type="ChEBI" id="CHEBI:15378"/>
        <dbReference type="ChEBI" id="CHEBI:29033"/>
        <dbReference type="ChEBI" id="CHEBI:29034"/>
        <dbReference type="ChEBI" id="CHEBI:57540"/>
        <dbReference type="ChEBI" id="CHEBI:57945"/>
        <dbReference type="EC" id="1.6.2.2"/>
    </reaction>
</comment>
<dbReference type="InterPro" id="IPR007052">
    <property type="entry name" value="CS_dom"/>
</dbReference>
<dbReference type="Pfam" id="PF04969">
    <property type="entry name" value="CS"/>
    <property type="match status" value="1"/>
</dbReference>
<dbReference type="SUPFAM" id="SSF63380">
    <property type="entry name" value="Riboflavin synthase domain-like"/>
    <property type="match status" value="1"/>
</dbReference>
<keyword evidence="4" id="KW-0349">Heme</keyword>
<dbReference type="PROSITE" id="PS50255">
    <property type="entry name" value="CYTOCHROME_B5_2"/>
    <property type="match status" value="1"/>
</dbReference>
<protein>
    <recommendedName>
        <fullName evidence="3">Cytochrome b5 reductase 4</fullName>
        <ecNumber evidence="2">1.6.2.2</ecNumber>
    </recommendedName>
    <alternativeName>
        <fullName evidence="9">Flavohemoprotein b5/b5R</fullName>
    </alternativeName>
    <alternativeName>
        <fullName evidence="8">cb5/cb5R</fullName>
    </alternativeName>
</protein>
<dbReference type="AlphaFoldDB" id="T1J6X7"/>
<evidence type="ECO:0000313" key="15">
    <source>
        <dbReference type="EnsemblMetazoa" id="SMAR009406-PA"/>
    </source>
</evidence>
<evidence type="ECO:0000256" key="3">
    <source>
        <dbReference type="ARBA" id="ARBA00022339"/>
    </source>
</evidence>
<evidence type="ECO:0000256" key="5">
    <source>
        <dbReference type="ARBA" id="ARBA00022723"/>
    </source>
</evidence>
<dbReference type="InterPro" id="IPR017938">
    <property type="entry name" value="Riboflavin_synthase-like_b-brl"/>
</dbReference>
<evidence type="ECO:0000256" key="4">
    <source>
        <dbReference type="ARBA" id="ARBA00022617"/>
    </source>
</evidence>
<keyword evidence="5" id="KW-0479">Metal-binding</keyword>
<dbReference type="InterPro" id="IPR017927">
    <property type="entry name" value="FAD-bd_FR_type"/>
</dbReference>
<dbReference type="GO" id="GO:0006801">
    <property type="term" value="P:superoxide metabolic process"/>
    <property type="evidence" value="ECO:0007669"/>
    <property type="project" value="TreeGrafter"/>
</dbReference>
<proteinExistence type="inferred from homology"/>
<dbReference type="Gene3D" id="3.10.120.10">
    <property type="entry name" value="Cytochrome b5-like heme/steroid binding domain"/>
    <property type="match status" value="1"/>
</dbReference>
<name>T1J6X7_STRMM</name>
<dbReference type="OMA" id="ERFSCTN"/>
<dbReference type="PROSITE" id="PS51203">
    <property type="entry name" value="CS"/>
    <property type="match status" value="1"/>
</dbReference>
<keyword evidence="6" id="KW-0560">Oxidoreductase</keyword>
<dbReference type="GO" id="GO:0005783">
    <property type="term" value="C:endoplasmic reticulum"/>
    <property type="evidence" value="ECO:0007669"/>
    <property type="project" value="TreeGrafter"/>
</dbReference>
<feature type="compositionally biased region" description="Polar residues" evidence="11">
    <location>
        <begin position="40"/>
        <end position="49"/>
    </location>
</feature>
<organism evidence="15 16">
    <name type="scientific">Strigamia maritima</name>
    <name type="common">European centipede</name>
    <name type="synonym">Geophilus maritimus</name>
    <dbReference type="NCBI Taxonomy" id="126957"/>
    <lineage>
        <taxon>Eukaryota</taxon>
        <taxon>Metazoa</taxon>
        <taxon>Ecdysozoa</taxon>
        <taxon>Arthropoda</taxon>
        <taxon>Myriapoda</taxon>
        <taxon>Chilopoda</taxon>
        <taxon>Pleurostigmophora</taxon>
        <taxon>Geophilomorpha</taxon>
        <taxon>Linotaeniidae</taxon>
        <taxon>Strigamia</taxon>
    </lineage>
</organism>
<dbReference type="SUPFAM" id="SSF49764">
    <property type="entry name" value="HSP20-like chaperones"/>
    <property type="match status" value="1"/>
</dbReference>
<dbReference type="SUPFAM" id="SSF55856">
    <property type="entry name" value="Cytochrome b5-like heme/steroid binding domain"/>
    <property type="match status" value="1"/>
</dbReference>
<evidence type="ECO:0000256" key="2">
    <source>
        <dbReference type="ARBA" id="ARBA00012011"/>
    </source>
</evidence>
<evidence type="ECO:0000256" key="7">
    <source>
        <dbReference type="ARBA" id="ARBA00023004"/>
    </source>
</evidence>
<dbReference type="Pfam" id="PF00175">
    <property type="entry name" value="NAD_binding_1"/>
    <property type="match status" value="1"/>
</dbReference>
<comment type="similarity">
    <text evidence="1">Belongs to the flavoprotein pyridine nucleotide cytochrome reductase family.</text>
</comment>
<dbReference type="InterPro" id="IPR039261">
    <property type="entry name" value="FNR_nucleotide-bd"/>
</dbReference>
<evidence type="ECO:0000256" key="8">
    <source>
        <dbReference type="ARBA" id="ARBA00030883"/>
    </source>
</evidence>
<dbReference type="GO" id="GO:0020037">
    <property type="term" value="F:heme binding"/>
    <property type="evidence" value="ECO:0007669"/>
    <property type="project" value="TreeGrafter"/>
</dbReference>
<feature type="domain" description="FAD-binding FR-type" evidence="14">
    <location>
        <begin position="328"/>
        <end position="439"/>
    </location>
</feature>
<dbReference type="InterPro" id="IPR051872">
    <property type="entry name" value="Cytochrome_b5/Flavoprotein_Rdt"/>
</dbReference>
<dbReference type="eggNOG" id="KOG0536">
    <property type="taxonomic scope" value="Eukaryota"/>
</dbReference>
<dbReference type="Proteomes" id="UP000014500">
    <property type="component" value="Unassembled WGS sequence"/>
</dbReference>
<dbReference type="InterPro" id="IPR001433">
    <property type="entry name" value="OxRdtase_FAD/NAD-bd"/>
</dbReference>
<dbReference type="GO" id="GO:0090524">
    <property type="term" value="F:cytochrome-b5 reductase activity, acting on NADH"/>
    <property type="evidence" value="ECO:0007669"/>
    <property type="project" value="UniProtKB-EC"/>
</dbReference>
<dbReference type="PROSITE" id="PS51384">
    <property type="entry name" value="FAD_FR"/>
    <property type="match status" value="1"/>
</dbReference>
<dbReference type="Pfam" id="PF00173">
    <property type="entry name" value="Cyt-b5"/>
    <property type="match status" value="1"/>
</dbReference>